<feature type="transmembrane region" description="Helical" evidence="6">
    <location>
        <begin position="21"/>
        <end position="36"/>
    </location>
</feature>
<comment type="caution">
    <text evidence="7">The sequence shown here is derived from an EMBL/GenBank/DDBJ whole genome shotgun (WGS) entry which is preliminary data.</text>
</comment>
<evidence type="ECO:0000256" key="6">
    <source>
        <dbReference type="SAM" id="Phobius"/>
    </source>
</evidence>
<evidence type="ECO:0000256" key="1">
    <source>
        <dbReference type="ARBA" id="ARBA00004141"/>
    </source>
</evidence>
<dbReference type="EMBL" id="QOIN01000066">
    <property type="protein sequence ID" value="RCG15582.1"/>
    <property type="molecule type" value="Genomic_DNA"/>
</dbReference>
<organism evidence="7 8">
    <name type="scientific">Streptomyces diacarni</name>
    <dbReference type="NCBI Taxonomy" id="2800381"/>
    <lineage>
        <taxon>Bacteria</taxon>
        <taxon>Bacillati</taxon>
        <taxon>Actinomycetota</taxon>
        <taxon>Actinomycetes</taxon>
        <taxon>Kitasatosporales</taxon>
        <taxon>Streptomycetaceae</taxon>
        <taxon>Streptomyces</taxon>
    </lineage>
</organism>
<dbReference type="AlphaFoldDB" id="A0A367ECX5"/>
<keyword evidence="4 6" id="KW-1133">Transmembrane helix</keyword>
<evidence type="ECO:0000256" key="2">
    <source>
        <dbReference type="ARBA" id="ARBA00022475"/>
    </source>
</evidence>
<feature type="transmembrane region" description="Helical" evidence="6">
    <location>
        <begin position="237"/>
        <end position="257"/>
    </location>
</feature>
<dbReference type="CDD" id="cd16914">
    <property type="entry name" value="EcfT"/>
    <property type="match status" value="1"/>
</dbReference>
<feature type="transmembrane region" description="Helical" evidence="6">
    <location>
        <begin position="42"/>
        <end position="60"/>
    </location>
</feature>
<evidence type="ECO:0000313" key="7">
    <source>
        <dbReference type="EMBL" id="RCG15582.1"/>
    </source>
</evidence>
<dbReference type="GO" id="GO:0005886">
    <property type="term" value="C:plasma membrane"/>
    <property type="evidence" value="ECO:0007669"/>
    <property type="project" value="UniProtKB-ARBA"/>
</dbReference>
<name>A0A367ECX5_9ACTN</name>
<feature type="transmembrane region" description="Helical" evidence="6">
    <location>
        <begin position="105"/>
        <end position="124"/>
    </location>
</feature>
<gene>
    <name evidence="7" type="ORF">DTL70_29955</name>
</gene>
<keyword evidence="5 6" id="KW-0472">Membrane</keyword>
<dbReference type="RefSeq" id="WP_114025141.1">
    <property type="nucleotide sequence ID" value="NZ_JBEYTF010000027.1"/>
</dbReference>
<evidence type="ECO:0000256" key="4">
    <source>
        <dbReference type="ARBA" id="ARBA00022989"/>
    </source>
</evidence>
<dbReference type="Pfam" id="PF02361">
    <property type="entry name" value="CbiQ"/>
    <property type="match status" value="1"/>
</dbReference>
<accession>A0A367ECX5</accession>
<dbReference type="Proteomes" id="UP000252914">
    <property type="component" value="Unassembled WGS sequence"/>
</dbReference>
<reference evidence="7 8" key="1">
    <citation type="submission" date="2018-06" db="EMBL/GenBank/DDBJ databases">
        <title>Streptomyces reniochalinae sp. nov. and Streptomyces diacarnus sp. nov. from marine sponges.</title>
        <authorList>
            <person name="Li L."/>
        </authorList>
    </citation>
    <scope>NUCLEOTIDE SEQUENCE [LARGE SCALE GENOMIC DNA]</scope>
    <source>
        <strain evidence="7 8">LHW51701</strain>
    </source>
</reference>
<dbReference type="InterPro" id="IPR003339">
    <property type="entry name" value="ABC/ECF_trnsptr_transmembrane"/>
</dbReference>
<keyword evidence="3 6" id="KW-0812">Transmembrane</keyword>
<dbReference type="InterPro" id="IPR051611">
    <property type="entry name" value="ECF_transporter_component"/>
</dbReference>
<dbReference type="PANTHER" id="PTHR34857:SF2">
    <property type="entry name" value="SLL0384 PROTEIN"/>
    <property type="match status" value="1"/>
</dbReference>
<proteinExistence type="predicted"/>
<sequence>MSGTMLYQPGKTVLHRADARAKIVAILVVLALALTTTRVDVLVALTAVVVLGLAVLARITPASYAKALLLIIPLVLLLTLLQALVQGGPAIATLAGVPLSRSGVLLGLGIGMRLFAMGICFYGFSVTTSPSDIALALHKVGVPYKFAYLTSFAFRFLPLLQDEAKTLLTAMAVRGSAESSSRHPLRRGRAIVRMLFPMLAGSMKRSSEIALSMELRGYSLPGPRTFYRSATFRGSDAALVAGVLVLAAALLAMQWQLPAPFTEGA</sequence>
<feature type="transmembrane region" description="Helical" evidence="6">
    <location>
        <begin position="67"/>
        <end position="85"/>
    </location>
</feature>
<comment type="subcellular location">
    <subcellularLocation>
        <location evidence="1">Membrane</location>
        <topology evidence="1">Multi-pass membrane protein</topology>
    </subcellularLocation>
</comment>
<keyword evidence="2" id="KW-1003">Cell membrane</keyword>
<evidence type="ECO:0000256" key="3">
    <source>
        <dbReference type="ARBA" id="ARBA00022692"/>
    </source>
</evidence>
<dbReference type="PANTHER" id="PTHR34857">
    <property type="entry name" value="SLL0384 PROTEIN"/>
    <property type="match status" value="1"/>
</dbReference>
<evidence type="ECO:0000313" key="8">
    <source>
        <dbReference type="Proteomes" id="UP000252914"/>
    </source>
</evidence>
<protein>
    <submittedName>
        <fullName evidence="7">Energy-coupling factor transporter transmembrane protein EcfT</fullName>
    </submittedName>
</protein>
<evidence type="ECO:0000256" key="5">
    <source>
        <dbReference type="ARBA" id="ARBA00023136"/>
    </source>
</evidence>
<keyword evidence="8" id="KW-1185">Reference proteome</keyword>